<evidence type="ECO:0000313" key="1">
    <source>
        <dbReference type="EMBL" id="PQO48201.1"/>
    </source>
</evidence>
<dbReference type="OrthoDB" id="291153at2"/>
<proteinExistence type="predicted"/>
<name>A0A2S8GUY9_9BACT</name>
<comment type="caution">
    <text evidence="1">The sequence shown here is derived from an EMBL/GenBank/DDBJ whole genome shotgun (WGS) entry which is preliminary data.</text>
</comment>
<sequence length="61" mass="6749">MSTSVRIANIVDELCRRQDDVLKELDQLDRQIEQVLMSLAPKAEPAVVPIPIPVPAQQKAA</sequence>
<gene>
    <name evidence="1" type="ORF">C5Y93_00520</name>
</gene>
<reference evidence="1 2" key="1">
    <citation type="submission" date="2018-02" db="EMBL/GenBank/DDBJ databases">
        <title>Comparative genomes isolates from brazilian mangrove.</title>
        <authorList>
            <person name="Araujo J.E."/>
            <person name="Taketani R.G."/>
            <person name="Silva M.C.P."/>
            <person name="Loureco M.V."/>
            <person name="Andreote F.D."/>
        </authorList>
    </citation>
    <scope>NUCLEOTIDE SEQUENCE [LARGE SCALE GENOMIC DNA]</scope>
    <source>
        <strain evidence="1 2">Nap-Phe MGV</strain>
    </source>
</reference>
<dbReference type="RefSeq" id="WP_105333432.1">
    <property type="nucleotide sequence ID" value="NZ_PUHZ01000001.1"/>
</dbReference>
<dbReference type="EMBL" id="PUHZ01000001">
    <property type="protein sequence ID" value="PQO48201.1"/>
    <property type="molecule type" value="Genomic_DNA"/>
</dbReference>
<protein>
    <submittedName>
        <fullName evidence="1">Uncharacterized protein</fullName>
    </submittedName>
</protein>
<accession>A0A2S8GUY9</accession>
<organism evidence="1 2">
    <name type="scientific">Blastopirellula marina</name>
    <dbReference type="NCBI Taxonomy" id="124"/>
    <lineage>
        <taxon>Bacteria</taxon>
        <taxon>Pseudomonadati</taxon>
        <taxon>Planctomycetota</taxon>
        <taxon>Planctomycetia</taxon>
        <taxon>Pirellulales</taxon>
        <taxon>Pirellulaceae</taxon>
        <taxon>Blastopirellula</taxon>
    </lineage>
</organism>
<dbReference type="AlphaFoldDB" id="A0A2S8GUY9"/>
<dbReference type="Proteomes" id="UP000237819">
    <property type="component" value="Unassembled WGS sequence"/>
</dbReference>
<evidence type="ECO:0000313" key="2">
    <source>
        <dbReference type="Proteomes" id="UP000237819"/>
    </source>
</evidence>